<feature type="compositionally biased region" description="Polar residues" evidence="1">
    <location>
        <begin position="9"/>
        <end position="18"/>
    </location>
</feature>
<organism evidence="2 3">
    <name type="scientific">Macrostomum lignano</name>
    <dbReference type="NCBI Taxonomy" id="282301"/>
    <lineage>
        <taxon>Eukaryota</taxon>
        <taxon>Metazoa</taxon>
        <taxon>Spiralia</taxon>
        <taxon>Lophotrochozoa</taxon>
        <taxon>Platyhelminthes</taxon>
        <taxon>Rhabditophora</taxon>
        <taxon>Macrostomorpha</taxon>
        <taxon>Macrostomida</taxon>
        <taxon>Macrostomidae</taxon>
        <taxon>Macrostomum</taxon>
    </lineage>
</organism>
<protein>
    <submittedName>
        <fullName evidence="3">Translation initiation factor IF-2-like</fullName>
    </submittedName>
</protein>
<name>A0A1I8J4Q1_9PLAT</name>
<evidence type="ECO:0000256" key="1">
    <source>
        <dbReference type="SAM" id="MobiDB-lite"/>
    </source>
</evidence>
<dbReference type="Proteomes" id="UP000095280">
    <property type="component" value="Unplaced"/>
</dbReference>
<evidence type="ECO:0000313" key="3">
    <source>
        <dbReference type="WBParaSite" id="maker-uti_cns_0045951-snap-gene-0.4-mRNA-1"/>
    </source>
</evidence>
<feature type="region of interest" description="Disordered" evidence="1">
    <location>
        <begin position="161"/>
        <end position="204"/>
    </location>
</feature>
<keyword evidence="2" id="KW-1185">Reference proteome</keyword>
<sequence length="299" mass="32364">MRREVAPPCSSTCHSSAASGARPLARGGYRGRLRLQRPRHRQAAAAVLWLLPRGQQHRGWPEAAGQGNPAGRAWHRGGAPAVLRFHQPQSGHSRGQPEPLCLREPDCGAARDQLLLQLRCRTRLRRLRGPARRAGSRGRRLRPERHRPAADAPHFWLPRRSGRRRSQTVGERRRRGCTGPAGALDAVHQPGGAGGADGPGPAARGQPCWTAGARPGRPVAGAALSAGRVPAAAAPRRAGRVSTVRRWRGRRGRGSPADLLAGGAGRRRMEGPAERQADGPWRLMTREPNQGQIPLCYLQ</sequence>
<feature type="region of interest" description="Disordered" evidence="1">
    <location>
        <begin position="234"/>
        <end position="299"/>
    </location>
</feature>
<feature type="compositionally biased region" description="Basic residues" evidence="1">
    <location>
        <begin position="161"/>
        <end position="176"/>
    </location>
</feature>
<feature type="compositionally biased region" description="Basic residues" evidence="1">
    <location>
        <begin position="237"/>
        <end position="253"/>
    </location>
</feature>
<evidence type="ECO:0000313" key="2">
    <source>
        <dbReference type="Proteomes" id="UP000095280"/>
    </source>
</evidence>
<accession>A0A1I8J4Q1</accession>
<feature type="region of interest" description="Disordered" evidence="1">
    <location>
        <begin position="1"/>
        <end position="25"/>
    </location>
</feature>
<dbReference type="AlphaFoldDB" id="A0A1I8J4Q1"/>
<dbReference type="WBParaSite" id="maker-uti_cns_0045951-snap-gene-0.4-mRNA-1">
    <property type="protein sequence ID" value="maker-uti_cns_0045951-snap-gene-0.4-mRNA-1"/>
    <property type="gene ID" value="maker-uti_cns_0045951-snap-gene-0.4"/>
</dbReference>
<reference evidence="3" key="1">
    <citation type="submission" date="2016-11" db="UniProtKB">
        <authorList>
            <consortium name="WormBaseParasite"/>
        </authorList>
    </citation>
    <scope>IDENTIFICATION</scope>
</reference>
<feature type="compositionally biased region" description="Basic and acidic residues" evidence="1">
    <location>
        <begin position="267"/>
        <end position="277"/>
    </location>
</feature>
<proteinExistence type="predicted"/>